<evidence type="ECO:0000313" key="3">
    <source>
        <dbReference type="Proteomes" id="UP000254893"/>
    </source>
</evidence>
<dbReference type="Pfam" id="PF14362">
    <property type="entry name" value="DUF4407"/>
    <property type="match status" value="1"/>
</dbReference>
<keyword evidence="1" id="KW-1133">Transmembrane helix</keyword>
<dbReference type="Proteomes" id="UP000254893">
    <property type="component" value="Unassembled WGS sequence"/>
</dbReference>
<organism evidence="2 3">
    <name type="scientific">Sphingobacterium spiritivorum</name>
    <name type="common">Flavobacterium spiritivorum</name>
    <dbReference type="NCBI Taxonomy" id="258"/>
    <lineage>
        <taxon>Bacteria</taxon>
        <taxon>Pseudomonadati</taxon>
        <taxon>Bacteroidota</taxon>
        <taxon>Sphingobacteriia</taxon>
        <taxon>Sphingobacteriales</taxon>
        <taxon>Sphingobacteriaceae</taxon>
        <taxon>Sphingobacterium</taxon>
    </lineage>
</organism>
<evidence type="ECO:0000256" key="1">
    <source>
        <dbReference type="SAM" id="Phobius"/>
    </source>
</evidence>
<feature type="transmembrane region" description="Helical" evidence="1">
    <location>
        <begin position="286"/>
        <end position="304"/>
    </location>
</feature>
<feature type="transmembrane region" description="Helical" evidence="1">
    <location>
        <begin position="100"/>
        <end position="118"/>
    </location>
</feature>
<gene>
    <name evidence="2" type="ORF">NCTC11388_02354</name>
</gene>
<evidence type="ECO:0000313" key="2">
    <source>
        <dbReference type="EMBL" id="SUJ14110.1"/>
    </source>
</evidence>
<protein>
    <recommendedName>
        <fullName evidence="4">DUF4407 domain-containing protein</fullName>
    </recommendedName>
</protein>
<dbReference type="AlphaFoldDB" id="A0A380C8B6"/>
<name>A0A380C8B6_SPHSI</name>
<dbReference type="RefSeq" id="WP_115170236.1">
    <property type="nucleotide sequence ID" value="NZ_UGYW01000002.1"/>
</dbReference>
<accession>A0A380C8B6</accession>
<proteinExistence type="predicted"/>
<dbReference type="EMBL" id="UGYW01000002">
    <property type="protein sequence ID" value="SUJ14110.1"/>
    <property type="molecule type" value="Genomic_DNA"/>
</dbReference>
<feature type="transmembrane region" description="Helical" evidence="1">
    <location>
        <begin position="61"/>
        <end position="79"/>
    </location>
</feature>
<evidence type="ECO:0008006" key="4">
    <source>
        <dbReference type="Google" id="ProtNLM"/>
    </source>
</evidence>
<sequence>MNSVSRFFWYCAGVHQDTLIKYPEEHNKYVSIGATIFFTGLFAALSGGYALYFVFSGNPLSVVYAILFGLIWGLAIFNLDRYIVLSIDKTKGSGKQFLQAFPRILLAILVGVVISRPLELKIFDKEIREHLRGSYLSQQRAKIDTLNQTFENKYATEYGQLNGLKKQADSLDSSIKSDKQKLNFEIFGNKTTETSGVMGYGPYAKMKETQLKKQEIYLDTLRTRIQQKEVVLQDRKAFEGILDQKLLSNKSLDSAVNIAGFADRNAALGNLKFKADGTVDQATENAVLFIALLFIFFECLPVFVKLMSGRDSYDQALLSQREIHDYESHTSIAVEKSAIDNLEGFRTDVSIKKRMDKLNKDYHEEKEE</sequence>
<dbReference type="InterPro" id="IPR025519">
    <property type="entry name" value="DUF4407"/>
</dbReference>
<reference evidence="2 3" key="1">
    <citation type="submission" date="2018-06" db="EMBL/GenBank/DDBJ databases">
        <authorList>
            <consortium name="Pathogen Informatics"/>
            <person name="Doyle S."/>
        </authorList>
    </citation>
    <scope>NUCLEOTIDE SEQUENCE [LARGE SCALE GENOMIC DNA]</scope>
    <source>
        <strain evidence="2 3">NCTC11388</strain>
    </source>
</reference>
<keyword evidence="1" id="KW-0812">Transmembrane</keyword>
<feature type="transmembrane region" description="Helical" evidence="1">
    <location>
        <begin position="29"/>
        <end position="55"/>
    </location>
</feature>
<keyword evidence="1" id="KW-0472">Membrane</keyword>